<evidence type="ECO:0000256" key="3">
    <source>
        <dbReference type="ARBA" id="ARBA00023163"/>
    </source>
</evidence>
<evidence type="ECO:0000256" key="1">
    <source>
        <dbReference type="ARBA" id="ARBA00023015"/>
    </source>
</evidence>
<dbReference type="Proteomes" id="UP000585050">
    <property type="component" value="Unassembled WGS sequence"/>
</dbReference>
<dbReference type="GO" id="GO:0043565">
    <property type="term" value="F:sequence-specific DNA binding"/>
    <property type="evidence" value="ECO:0007669"/>
    <property type="project" value="InterPro"/>
</dbReference>
<dbReference type="PANTHER" id="PTHR47893">
    <property type="entry name" value="REGULATORY PROTEIN PCHR"/>
    <property type="match status" value="1"/>
</dbReference>
<name>A0A7X8SKN2_9BACT</name>
<dbReference type="InterPro" id="IPR018062">
    <property type="entry name" value="HTH_AraC-typ_CS"/>
</dbReference>
<evidence type="ECO:0000313" key="5">
    <source>
        <dbReference type="EMBL" id="NLR91902.1"/>
    </source>
</evidence>
<keyword evidence="2" id="KW-0238">DNA-binding</keyword>
<evidence type="ECO:0000313" key="6">
    <source>
        <dbReference type="Proteomes" id="UP000585050"/>
    </source>
</evidence>
<dbReference type="PROSITE" id="PS00041">
    <property type="entry name" value="HTH_ARAC_FAMILY_1"/>
    <property type="match status" value="1"/>
</dbReference>
<dbReference type="PROSITE" id="PS01124">
    <property type="entry name" value="HTH_ARAC_FAMILY_2"/>
    <property type="match status" value="1"/>
</dbReference>
<protein>
    <submittedName>
        <fullName evidence="5">Helix-turn-helix transcriptional regulator</fullName>
    </submittedName>
</protein>
<dbReference type="EMBL" id="JABAIL010000003">
    <property type="protein sequence ID" value="NLR91902.1"/>
    <property type="molecule type" value="Genomic_DNA"/>
</dbReference>
<dbReference type="InterPro" id="IPR009057">
    <property type="entry name" value="Homeodomain-like_sf"/>
</dbReference>
<dbReference type="SMART" id="SM00342">
    <property type="entry name" value="HTH_ARAC"/>
    <property type="match status" value="1"/>
</dbReference>
<evidence type="ECO:0000256" key="2">
    <source>
        <dbReference type="ARBA" id="ARBA00023125"/>
    </source>
</evidence>
<keyword evidence="6" id="KW-1185">Reference proteome</keyword>
<dbReference type="RefSeq" id="WP_168882614.1">
    <property type="nucleotide sequence ID" value="NZ_JABAIL010000003.1"/>
</dbReference>
<gene>
    <name evidence="5" type="ORF">HGP29_11825</name>
</gene>
<proteinExistence type="predicted"/>
<dbReference type="GO" id="GO:0003700">
    <property type="term" value="F:DNA-binding transcription factor activity"/>
    <property type="evidence" value="ECO:0007669"/>
    <property type="project" value="InterPro"/>
</dbReference>
<sequence length="327" mass="37927">MELNIKDGSAFEILSQVHEKLGGELTEKKYEVHNELVDIVAHQFILIRGSNIMVNSVNTKEDLNYNVIGDTSGSRFINFRFEYNADLIRNTSDLNEEVDFPVSGIAIYDTSYSFKTFNKKDRLNQWVSLRIERTQINGLFYEFERYLDVIFPEGQQLVRYDIVPLEMHLLLKDIFDLNLDERTPVVNSIILSRLIECLGIFYQRSIDKHYKATHNLHPDDLKQLMEMKDTLINPYKPLPSLANLAEGYGYSLSKLKRDFSSVFGSSIKKFHTDLRLETAKQLLQNENRSITEVSRMVGYNSISKFSAAFKKSYQISPKEASTKYQKK</sequence>
<dbReference type="PANTHER" id="PTHR47893:SF1">
    <property type="entry name" value="REGULATORY PROTEIN PCHR"/>
    <property type="match status" value="1"/>
</dbReference>
<dbReference type="Pfam" id="PF12833">
    <property type="entry name" value="HTH_18"/>
    <property type="match status" value="1"/>
</dbReference>
<comment type="caution">
    <text evidence="5">The sequence shown here is derived from an EMBL/GenBank/DDBJ whole genome shotgun (WGS) entry which is preliminary data.</text>
</comment>
<dbReference type="AlphaFoldDB" id="A0A7X8SKN2"/>
<accession>A0A7X8SKN2</accession>
<evidence type="ECO:0000259" key="4">
    <source>
        <dbReference type="PROSITE" id="PS01124"/>
    </source>
</evidence>
<organism evidence="5 6">
    <name type="scientific">Flammeovirga agarivorans</name>
    <dbReference type="NCBI Taxonomy" id="2726742"/>
    <lineage>
        <taxon>Bacteria</taxon>
        <taxon>Pseudomonadati</taxon>
        <taxon>Bacteroidota</taxon>
        <taxon>Cytophagia</taxon>
        <taxon>Cytophagales</taxon>
        <taxon>Flammeovirgaceae</taxon>
        <taxon>Flammeovirga</taxon>
    </lineage>
</organism>
<feature type="domain" description="HTH araC/xylS-type" evidence="4">
    <location>
        <begin position="221"/>
        <end position="323"/>
    </location>
</feature>
<keyword evidence="3" id="KW-0804">Transcription</keyword>
<dbReference type="InterPro" id="IPR018060">
    <property type="entry name" value="HTH_AraC"/>
</dbReference>
<dbReference type="Gene3D" id="1.10.10.60">
    <property type="entry name" value="Homeodomain-like"/>
    <property type="match status" value="2"/>
</dbReference>
<dbReference type="SUPFAM" id="SSF46689">
    <property type="entry name" value="Homeodomain-like"/>
    <property type="match status" value="1"/>
</dbReference>
<keyword evidence="1" id="KW-0805">Transcription regulation</keyword>
<dbReference type="InterPro" id="IPR053142">
    <property type="entry name" value="PchR_regulatory_protein"/>
</dbReference>
<reference evidence="5 6" key="1">
    <citation type="submission" date="2020-04" db="EMBL/GenBank/DDBJ databases">
        <title>Flammeovirga sp. SR4, a novel species isolated from seawater.</title>
        <authorList>
            <person name="Wang X."/>
        </authorList>
    </citation>
    <scope>NUCLEOTIDE SEQUENCE [LARGE SCALE GENOMIC DNA]</scope>
    <source>
        <strain evidence="5 6">SR4</strain>
    </source>
</reference>